<keyword evidence="6" id="KW-0106">Calcium</keyword>
<evidence type="ECO:0000256" key="10">
    <source>
        <dbReference type="ARBA" id="ARBA00037847"/>
    </source>
</evidence>
<dbReference type="GO" id="GO:0012505">
    <property type="term" value="C:endomembrane system"/>
    <property type="evidence" value="ECO:0007669"/>
    <property type="project" value="UniProtKB-SubCell"/>
</dbReference>
<evidence type="ECO:0000256" key="9">
    <source>
        <dbReference type="ARBA" id="ARBA00023180"/>
    </source>
</evidence>
<organism evidence="15">
    <name type="scientific">Heterosigma akashiwo</name>
    <name type="common">Chromophytic alga</name>
    <name type="synonym">Heterosigma carterae</name>
    <dbReference type="NCBI Taxonomy" id="2829"/>
    <lineage>
        <taxon>Eukaryota</taxon>
        <taxon>Sar</taxon>
        <taxon>Stramenopiles</taxon>
        <taxon>Ochrophyta</taxon>
        <taxon>Raphidophyceae</taxon>
        <taxon>Chattonellales</taxon>
        <taxon>Chattonellaceae</taxon>
        <taxon>Heterosigma</taxon>
    </lineage>
</organism>
<evidence type="ECO:0000256" key="7">
    <source>
        <dbReference type="ARBA" id="ARBA00022989"/>
    </source>
</evidence>
<keyword evidence="8 11" id="KW-0472">Membrane</keyword>
<evidence type="ECO:0000256" key="4">
    <source>
        <dbReference type="ARBA" id="ARBA00022729"/>
    </source>
</evidence>
<proteinExistence type="predicted"/>
<dbReference type="GO" id="GO:0016020">
    <property type="term" value="C:membrane"/>
    <property type="evidence" value="ECO:0007669"/>
    <property type="project" value="UniProtKB-SubCell"/>
</dbReference>
<evidence type="ECO:0000256" key="11">
    <source>
        <dbReference type="SAM" id="Phobius"/>
    </source>
</evidence>
<feature type="domain" description="Vacuolar sorting receptor thioredoxin-like" evidence="14">
    <location>
        <begin position="196"/>
        <end position="403"/>
    </location>
</feature>
<keyword evidence="2" id="KW-0245">EGF-like domain</keyword>
<evidence type="ECO:0000313" key="15">
    <source>
        <dbReference type="EMBL" id="CAE0655999.1"/>
    </source>
</evidence>
<evidence type="ECO:0000256" key="1">
    <source>
        <dbReference type="ARBA" id="ARBA00004479"/>
    </source>
</evidence>
<evidence type="ECO:0000256" key="3">
    <source>
        <dbReference type="ARBA" id="ARBA00022692"/>
    </source>
</evidence>
<feature type="chain" id="PRO_5030159594" evidence="12">
    <location>
        <begin position="25"/>
        <end position="510"/>
    </location>
</feature>
<feature type="domain" description="PA" evidence="13">
    <location>
        <begin position="64"/>
        <end position="168"/>
    </location>
</feature>
<reference evidence="15" key="1">
    <citation type="submission" date="2021-01" db="EMBL/GenBank/DDBJ databases">
        <authorList>
            <person name="Corre E."/>
            <person name="Pelletier E."/>
            <person name="Niang G."/>
            <person name="Scheremetjew M."/>
            <person name="Finn R."/>
            <person name="Kale V."/>
            <person name="Holt S."/>
            <person name="Cochrane G."/>
            <person name="Meng A."/>
            <person name="Brown T."/>
            <person name="Cohen L."/>
        </authorList>
    </citation>
    <scope>NUCLEOTIDE SEQUENCE</scope>
    <source>
        <strain evidence="15">CCMP3107</strain>
    </source>
</reference>
<protein>
    <submittedName>
        <fullName evidence="15">Uncharacterized protein</fullName>
    </submittedName>
</protein>
<dbReference type="InterPro" id="IPR046450">
    <property type="entry name" value="PA_dom_sf"/>
</dbReference>
<sequence>MDRFSKFGLSFLLWASCGLWSCRASEDSSRLQIQIPLSMMKEGGYDHKQGLFGVPKYGHSIALQVIYTQNNLCEDSDANPSGWKRNTDNKEAPFILMADRGDCTFVSKVRRAQHAGAAGVLIADNKCLCGDAACTSQEACEPLEPIMADDGSGADITIPAFLMKKVDADLVKGQILQGQLVVAEMSWALPNPDDRVEWDLWTTAIDDGAQTFKQDFEVVTSKLGPRAYFTPHYVVYDGNELRCTTASDKCGNLCTNQGRYCLPDPDNDRHKGISGADVVEENLRQLCIWRAYGGDAANQADIGVGTKWWRYVNGFQAACNTPEKFASAACKANVMKQAGVDSSKVDKCMADAGGLEGDVPNALLAAEISEKDRHSIVIVPSVYVNGVVERGAVLSTTVLSTVCAGYAPGTEPSICACASGVGREEMMACVAADGKKATGGGPTGVSVGGVISIILAIVAVMTAAGLFYWRRTQTQMRDQVRGILAEYMPLEDLGTDKAGTDTQIGQSGVV</sequence>
<keyword evidence="4 12" id="KW-0732">Signal</keyword>
<dbReference type="SUPFAM" id="SSF52025">
    <property type="entry name" value="PA domain"/>
    <property type="match status" value="1"/>
</dbReference>
<evidence type="ECO:0000256" key="2">
    <source>
        <dbReference type="ARBA" id="ARBA00022536"/>
    </source>
</evidence>
<gene>
    <name evidence="15" type="ORF">HAKA00212_LOCUS27072</name>
</gene>
<dbReference type="InterPro" id="IPR056858">
    <property type="entry name" value="VSR_TRX"/>
</dbReference>
<evidence type="ECO:0000256" key="6">
    <source>
        <dbReference type="ARBA" id="ARBA00022837"/>
    </source>
</evidence>
<keyword evidence="9" id="KW-0325">Glycoprotein</keyword>
<evidence type="ECO:0000259" key="13">
    <source>
        <dbReference type="Pfam" id="PF02225"/>
    </source>
</evidence>
<keyword evidence="7 11" id="KW-1133">Transmembrane helix</keyword>
<comment type="subcellular location">
    <subcellularLocation>
        <location evidence="10">Endomembrane system</location>
        <topology evidence="10">Single-pass membrane protein</topology>
    </subcellularLocation>
    <subcellularLocation>
        <location evidence="1">Membrane</location>
        <topology evidence="1">Single-pass type I membrane protein</topology>
    </subcellularLocation>
</comment>
<evidence type="ECO:0000259" key="14">
    <source>
        <dbReference type="Pfam" id="PF25011"/>
    </source>
</evidence>
<keyword evidence="3 11" id="KW-0812">Transmembrane</keyword>
<dbReference type="PANTHER" id="PTHR22702:SF1">
    <property type="entry name" value="PROTEASE-ASSOCIATED DOMAIN-CONTAINING PROTEIN 1"/>
    <property type="match status" value="1"/>
</dbReference>
<dbReference type="InterPro" id="IPR003137">
    <property type="entry name" value="PA_domain"/>
</dbReference>
<feature type="signal peptide" evidence="12">
    <location>
        <begin position="1"/>
        <end position="24"/>
    </location>
</feature>
<name>A0A6S9JFX8_HETAK</name>
<dbReference type="EMBL" id="HBIU01062954">
    <property type="protein sequence ID" value="CAE0655999.1"/>
    <property type="molecule type" value="Transcribed_RNA"/>
</dbReference>
<dbReference type="PANTHER" id="PTHR22702">
    <property type="entry name" value="PROTEASE-ASSOCIATED DOMAIN-CONTAINING PROTEIN"/>
    <property type="match status" value="1"/>
</dbReference>
<dbReference type="Pfam" id="PF25011">
    <property type="entry name" value="VSR_TRX"/>
    <property type="match status" value="1"/>
</dbReference>
<keyword evidence="5" id="KW-0677">Repeat</keyword>
<dbReference type="Pfam" id="PF02225">
    <property type="entry name" value="PA"/>
    <property type="match status" value="1"/>
</dbReference>
<feature type="transmembrane region" description="Helical" evidence="11">
    <location>
        <begin position="445"/>
        <end position="469"/>
    </location>
</feature>
<accession>A0A6S9JFX8</accession>
<dbReference type="PROSITE" id="PS51257">
    <property type="entry name" value="PROKAR_LIPOPROTEIN"/>
    <property type="match status" value="1"/>
</dbReference>
<dbReference type="Gene3D" id="3.50.30.30">
    <property type="match status" value="1"/>
</dbReference>
<evidence type="ECO:0000256" key="5">
    <source>
        <dbReference type="ARBA" id="ARBA00022737"/>
    </source>
</evidence>
<evidence type="ECO:0000256" key="12">
    <source>
        <dbReference type="SAM" id="SignalP"/>
    </source>
</evidence>
<dbReference type="AlphaFoldDB" id="A0A6S9JFX8"/>
<evidence type="ECO:0000256" key="8">
    <source>
        <dbReference type="ARBA" id="ARBA00023136"/>
    </source>
</evidence>